<organism evidence="2 3">
    <name type="scientific">Alkalicoccobacillus gibsonii</name>
    <dbReference type="NCBI Taxonomy" id="79881"/>
    <lineage>
        <taxon>Bacteria</taxon>
        <taxon>Bacillati</taxon>
        <taxon>Bacillota</taxon>
        <taxon>Bacilli</taxon>
        <taxon>Bacillales</taxon>
        <taxon>Bacillaceae</taxon>
        <taxon>Alkalicoccobacillus</taxon>
    </lineage>
</organism>
<reference evidence="2 3" key="1">
    <citation type="submission" date="2024-03" db="EMBL/GenBank/DDBJ databases">
        <title>Bacilli Hybrid Assemblies.</title>
        <authorList>
            <person name="Kovac J."/>
        </authorList>
    </citation>
    <scope>NUCLEOTIDE SEQUENCE [LARGE SCALE GENOMIC DNA]</scope>
    <source>
        <strain evidence="2 3">FSL R7-0666</strain>
    </source>
</reference>
<keyword evidence="1" id="KW-1133">Transmembrane helix</keyword>
<dbReference type="EMBL" id="JBCITK010000001">
    <property type="protein sequence ID" value="MEN0642452.1"/>
    <property type="molecule type" value="Genomic_DNA"/>
</dbReference>
<evidence type="ECO:0000313" key="3">
    <source>
        <dbReference type="Proteomes" id="UP001418796"/>
    </source>
</evidence>
<feature type="transmembrane region" description="Helical" evidence="1">
    <location>
        <begin position="6"/>
        <end position="26"/>
    </location>
</feature>
<evidence type="ECO:0000313" key="2">
    <source>
        <dbReference type="EMBL" id="MEN0642452.1"/>
    </source>
</evidence>
<dbReference type="RefSeq" id="WP_343129575.1">
    <property type="nucleotide sequence ID" value="NZ_JBCITK010000001.1"/>
</dbReference>
<keyword evidence="1" id="KW-0812">Transmembrane</keyword>
<dbReference type="Proteomes" id="UP001418796">
    <property type="component" value="Unassembled WGS sequence"/>
</dbReference>
<keyword evidence="1" id="KW-0472">Membrane</keyword>
<evidence type="ECO:0000256" key="1">
    <source>
        <dbReference type="SAM" id="Phobius"/>
    </source>
</evidence>
<keyword evidence="3" id="KW-1185">Reference proteome</keyword>
<feature type="transmembrane region" description="Helical" evidence="1">
    <location>
        <begin position="33"/>
        <end position="51"/>
    </location>
</feature>
<comment type="caution">
    <text evidence="2">The sequence shown here is derived from an EMBL/GenBank/DDBJ whole genome shotgun (WGS) entry which is preliminary data.</text>
</comment>
<name>A0ABU9VFR5_9BACI</name>
<accession>A0ABU9VFR5</accession>
<protein>
    <submittedName>
        <fullName evidence="2">Uncharacterized protein</fullName>
    </submittedName>
</protein>
<gene>
    <name evidence="2" type="ORF">MKY91_04645</name>
</gene>
<sequence length="60" mass="6942">MKNWSFIVQGIASVLFVILVFMYFIGSWRADPIIEILFFFIMVTSVFGFGIETNKRVSKS</sequence>
<proteinExistence type="predicted"/>